<organism evidence="9 10">
    <name type="scientific">Halalkalibacter hemicellulosilyticusJCM 9152</name>
    <dbReference type="NCBI Taxonomy" id="1236971"/>
    <lineage>
        <taxon>Bacteria</taxon>
        <taxon>Bacillati</taxon>
        <taxon>Bacillota</taxon>
        <taxon>Bacilli</taxon>
        <taxon>Bacillales</taxon>
        <taxon>Bacillaceae</taxon>
        <taxon>Halalkalibacter</taxon>
    </lineage>
</organism>
<evidence type="ECO:0000256" key="4">
    <source>
        <dbReference type="ARBA" id="ARBA00022692"/>
    </source>
</evidence>
<dbReference type="RefSeq" id="WP_081728132.1">
    <property type="nucleotide sequence ID" value="NZ_BAUU01000041.1"/>
</dbReference>
<feature type="transmembrane region" description="Helical" evidence="7">
    <location>
        <begin position="32"/>
        <end position="54"/>
    </location>
</feature>
<evidence type="ECO:0000313" key="9">
    <source>
        <dbReference type="EMBL" id="GAE32607.1"/>
    </source>
</evidence>
<dbReference type="OrthoDB" id="187395at2"/>
<feature type="transmembrane region" description="Helical" evidence="7">
    <location>
        <begin position="91"/>
        <end position="115"/>
    </location>
</feature>
<gene>
    <name evidence="9" type="ORF">JCM9152_4147</name>
</gene>
<dbReference type="GO" id="GO:0055085">
    <property type="term" value="P:transmembrane transport"/>
    <property type="evidence" value="ECO:0007669"/>
    <property type="project" value="InterPro"/>
</dbReference>
<comment type="similarity">
    <text evidence="7">Belongs to the binding-protein-dependent transport system permease family.</text>
</comment>
<reference evidence="9" key="1">
    <citation type="journal article" date="2014" name="Genome Announc.">
        <title>Draft Genome Sequences of Three Alkaliphilic Bacillus Strains, Bacillus wakoensis JCM 9140T, Bacillus akibai JCM 9157T, and Bacillus hemicellulosilyticus JCM 9152T.</title>
        <authorList>
            <person name="Yuki M."/>
            <person name="Oshima K."/>
            <person name="Suda W."/>
            <person name="Oshida Y."/>
            <person name="Kitamura K."/>
            <person name="Iida T."/>
            <person name="Hattori M."/>
            <person name="Ohkuma M."/>
        </authorList>
    </citation>
    <scope>NUCLEOTIDE SEQUENCE [LARGE SCALE GENOMIC DNA]</scope>
    <source>
        <strain evidence="9">JCM 9152</strain>
    </source>
</reference>
<evidence type="ECO:0000256" key="2">
    <source>
        <dbReference type="ARBA" id="ARBA00022448"/>
    </source>
</evidence>
<feature type="domain" description="ABC transmembrane type-1" evidence="8">
    <location>
        <begin position="92"/>
        <end position="283"/>
    </location>
</feature>
<evidence type="ECO:0000256" key="1">
    <source>
        <dbReference type="ARBA" id="ARBA00004651"/>
    </source>
</evidence>
<evidence type="ECO:0000256" key="5">
    <source>
        <dbReference type="ARBA" id="ARBA00022989"/>
    </source>
</evidence>
<keyword evidence="5 7" id="KW-1133">Transmembrane helix</keyword>
<comment type="caution">
    <text evidence="9">The sequence shown here is derived from an EMBL/GenBank/DDBJ whole genome shotgun (WGS) entry which is preliminary data.</text>
</comment>
<dbReference type="CDD" id="cd06261">
    <property type="entry name" value="TM_PBP2"/>
    <property type="match status" value="1"/>
</dbReference>
<feature type="transmembrane region" description="Helical" evidence="7">
    <location>
        <begin position="161"/>
        <end position="183"/>
    </location>
</feature>
<evidence type="ECO:0000256" key="6">
    <source>
        <dbReference type="ARBA" id="ARBA00023136"/>
    </source>
</evidence>
<dbReference type="STRING" id="1236971.JCM9152_4147"/>
<keyword evidence="10" id="KW-1185">Reference proteome</keyword>
<keyword evidence="9" id="KW-0762">Sugar transport</keyword>
<dbReference type="SUPFAM" id="SSF161098">
    <property type="entry name" value="MetI-like"/>
    <property type="match status" value="1"/>
</dbReference>
<keyword evidence="2 7" id="KW-0813">Transport</keyword>
<keyword evidence="6 7" id="KW-0472">Membrane</keyword>
<evidence type="ECO:0000259" key="8">
    <source>
        <dbReference type="PROSITE" id="PS50928"/>
    </source>
</evidence>
<protein>
    <submittedName>
        <fullName evidence="9">ABC-type sugar transport system</fullName>
    </submittedName>
</protein>
<dbReference type="AlphaFoldDB" id="W4QL29"/>
<name>W4QL29_9BACI</name>
<sequence>MEPTLNNNTKPKLKRNEHFDRGARTKKRISRVLIYGVLIAFALINSYPILWMIMNSFKTGQDFALNPFGLPNEWILTNYVDAWVTANIDTYFFNSVFVSIVAVIVTILVGALASFFLSRFDFRGRKLLYGFFVLGLLVPIHATLVPMFILMQRLGLIDTYLALIFPYIAFNLPITIFLLTSFMSSFPKEIEESAIMDGCGVLKVFWSIILPMTRPALATAIILNFINNWNEFSFALVLINNDELRTLPLGLANFAGQYGTNYTAQMSALTIVLIPTIIFYLVMEKQIVQGMTQGAVKG</sequence>
<keyword evidence="3" id="KW-1003">Cell membrane</keyword>
<evidence type="ECO:0000256" key="7">
    <source>
        <dbReference type="RuleBase" id="RU363032"/>
    </source>
</evidence>
<dbReference type="PROSITE" id="PS50928">
    <property type="entry name" value="ABC_TM1"/>
    <property type="match status" value="1"/>
</dbReference>
<dbReference type="InterPro" id="IPR035906">
    <property type="entry name" value="MetI-like_sf"/>
</dbReference>
<dbReference type="Proteomes" id="UP000018895">
    <property type="component" value="Unassembled WGS sequence"/>
</dbReference>
<dbReference type="PANTHER" id="PTHR43744">
    <property type="entry name" value="ABC TRANSPORTER PERMEASE PROTEIN MG189-RELATED-RELATED"/>
    <property type="match status" value="1"/>
</dbReference>
<dbReference type="EMBL" id="BAUU01000041">
    <property type="protein sequence ID" value="GAE32607.1"/>
    <property type="molecule type" value="Genomic_DNA"/>
</dbReference>
<keyword evidence="4 7" id="KW-0812">Transmembrane</keyword>
<dbReference type="GO" id="GO:0005886">
    <property type="term" value="C:plasma membrane"/>
    <property type="evidence" value="ECO:0007669"/>
    <property type="project" value="UniProtKB-SubCell"/>
</dbReference>
<feature type="transmembrane region" description="Helical" evidence="7">
    <location>
        <begin position="204"/>
        <end position="226"/>
    </location>
</feature>
<comment type="subcellular location">
    <subcellularLocation>
        <location evidence="1 7">Cell membrane</location>
        <topology evidence="1 7">Multi-pass membrane protein</topology>
    </subcellularLocation>
</comment>
<feature type="transmembrane region" description="Helical" evidence="7">
    <location>
        <begin position="127"/>
        <end position="149"/>
    </location>
</feature>
<dbReference type="PANTHER" id="PTHR43744:SF12">
    <property type="entry name" value="ABC TRANSPORTER PERMEASE PROTEIN MG189-RELATED"/>
    <property type="match status" value="1"/>
</dbReference>
<dbReference type="Pfam" id="PF00528">
    <property type="entry name" value="BPD_transp_1"/>
    <property type="match status" value="1"/>
</dbReference>
<proteinExistence type="inferred from homology"/>
<evidence type="ECO:0000313" key="10">
    <source>
        <dbReference type="Proteomes" id="UP000018895"/>
    </source>
</evidence>
<feature type="transmembrane region" description="Helical" evidence="7">
    <location>
        <begin position="262"/>
        <end position="283"/>
    </location>
</feature>
<evidence type="ECO:0000256" key="3">
    <source>
        <dbReference type="ARBA" id="ARBA00022475"/>
    </source>
</evidence>
<dbReference type="Gene3D" id="1.10.3720.10">
    <property type="entry name" value="MetI-like"/>
    <property type="match status" value="1"/>
</dbReference>
<accession>W4QL29</accession>
<dbReference type="InterPro" id="IPR000515">
    <property type="entry name" value="MetI-like"/>
</dbReference>